<dbReference type="InterPro" id="IPR025234">
    <property type="entry name" value="YjzH-like"/>
</dbReference>
<protein>
    <submittedName>
        <fullName evidence="1">DUF4177 domain-containing protein</fullName>
    </submittedName>
</protein>
<dbReference type="RefSeq" id="WP_169529909.1">
    <property type="nucleotide sequence ID" value="NZ_JABBGH010000001.1"/>
</dbReference>
<reference evidence="1 2" key="1">
    <citation type="submission" date="2020-04" db="EMBL/GenBank/DDBJ databases">
        <title>Hymenobacter polaris sp. nov., isolated from Arctic soil.</title>
        <authorList>
            <person name="Dahal R.H."/>
        </authorList>
    </citation>
    <scope>NUCLEOTIDE SEQUENCE [LARGE SCALE GENOMIC DNA]</scope>
    <source>
        <strain evidence="1 2">RP-2-7</strain>
    </source>
</reference>
<dbReference type="EMBL" id="JABBGH010000001">
    <property type="protein sequence ID" value="NML64623.1"/>
    <property type="molecule type" value="Genomic_DNA"/>
</dbReference>
<dbReference type="AlphaFoldDB" id="A0A7Y0AC63"/>
<proteinExistence type="predicted"/>
<keyword evidence="2" id="KW-1185">Reference proteome</keyword>
<dbReference type="Pfam" id="PF13783">
    <property type="entry name" value="DUF4177"/>
    <property type="match status" value="1"/>
</dbReference>
<sequence length="63" mass="6896">MKNFEYLLLETNSGIFKGVDYKELTSQLNRLGGAGWEVVSTVSLTANGQTTSLLTTLKRELSA</sequence>
<accession>A0A7Y0AC63</accession>
<organism evidence="1 2">
    <name type="scientific">Hymenobacter polaris</name>
    <dbReference type="NCBI Taxonomy" id="2682546"/>
    <lineage>
        <taxon>Bacteria</taxon>
        <taxon>Pseudomonadati</taxon>
        <taxon>Bacteroidota</taxon>
        <taxon>Cytophagia</taxon>
        <taxon>Cytophagales</taxon>
        <taxon>Hymenobacteraceae</taxon>
        <taxon>Hymenobacter</taxon>
    </lineage>
</organism>
<evidence type="ECO:0000313" key="1">
    <source>
        <dbReference type="EMBL" id="NML64623.1"/>
    </source>
</evidence>
<gene>
    <name evidence="1" type="ORF">HHL22_05330</name>
</gene>
<name>A0A7Y0AC63_9BACT</name>
<evidence type="ECO:0000313" key="2">
    <source>
        <dbReference type="Proteomes" id="UP000559626"/>
    </source>
</evidence>
<comment type="caution">
    <text evidence="1">The sequence shown here is derived from an EMBL/GenBank/DDBJ whole genome shotgun (WGS) entry which is preliminary data.</text>
</comment>
<dbReference type="Proteomes" id="UP000559626">
    <property type="component" value="Unassembled WGS sequence"/>
</dbReference>